<evidence type="ECO:0000313" key="2">
    <source>
        <dbReference type="EMBL" id="AAK66813.1"/>
    </source>
</evidence>
<name>Q977Q7_9ARCH</name>
<dbReference type="EMBL" id="U40238">
    <property type="protein sequence ID" value="AAK66813.1"/>
    <property type="molecule type" value="Genomic_DNA"/>
</dbReference>
<accession>Q977Q7</accession>
<evidence type="ECO:0000256" key="1">
    <source>
        <dbReference type="SAM" id="Phobius"/>
    </source>
</evidence>
<reference evidence="2" key="1">
    <citation type="journal article" date="2002" name="Appl. Environ. Microbiol.">
        <title>Comparative genomic analysis of archaeal genotypic variants in a single population and in two different oceanic provinces.</title>
        <authorList>
            <person name="Beja O."/>
            <person name="Koonin E.V."/>
            <person name="Aravind L."/>
            <person name="Taylor L.T."/>
            <person name="Seitz H."/>
            <person name="Stein J.L."/>
            <person name="Bensen D.C."/>
            <person name="Feldman R.A."/>
            <person name="Swanson R.V."/>
            <person name="DeLong E.F."/>
        </authorList>
    </citation>
    <scope>NUCLEOTIDE SEQUENCE</scope>
</reference>
<dbReference type="AlphaFoldDB" id="Q977Q7"/>
<organism evidence="2">
    <name type="scientific">uncultured crenarchaeote 4B7</name>
    <dbReference type="NCBI Taxonomy" id="44557"/>
    <lineage>
        <taxon>Archaea</taxon>
        <taxon>Nitrososphaerota</taxon>
        <taxon>Nitrososphaeria</taxon>
        <taxon>Nitrosopumilales</taxon>
        <taxon>environmental samples</taxon>
    </lineage>
</organism>
<keyword evidence="1" id="KW-0812">Transmembrane</keyword>
<sequence>MGVGLPPIYAIIISITIYFGIRIFVGRRKKMIERDIGEGICANCGSKIENKKCPICDRKKLGNV</sequence>
<keyword evidence="1" id="KW-1133">Transmembrane helix</keyword>
<protein>
    <submittedName>
        <fullName evidence="2">Zn-ribbon protein</fullName>
    </submittedName>
</protein>
<feature type="transmembrane region" description="Helical" evidence="1">
    <location>
        <begin position="6"/>
        <end position="25"/>
    </location>
</feature>
<proteinExistence type="predicted"/>
<keyword evidence="1" id="KW-0472">Membrane</keyword>